<accession>A0A6A5TXF4</accession>
<dbReference type="EMBL" id="ML976989">
    <property type="protein sequence ID" value="KAF1957335.1"/>
    <property type="molecule type" value="Genomic_DNA"/>
</dbReference>
<sequence length="133" mass="15284">MIKPYCVRQSHRRFLHSQCKAVSAEHRKIKPIPRIGRPPAVARMPTGITDLPNEIDNQIASVLDTASLVALCQVSRHWLKVARPFLYVNVKFTTRSGLEVKQLLFQFLKYPDLGVWGDDDVREAEEVRSEEEE</sequence>
<evidence type="ECO:0000259" key="1">
    <source>
        <dbReference type="PROSITE" id="PS50181"/>
    </source>
</evidence>
<dbReference type="Gene3D" id="1.20.1280.50">
    <property type="match status" value="1"/>
</dbReference>
<evidence type="ECO:0000313" key="3">
    <source>
        <dbReference type="Proteomes" id="UP000800035"/>
    </source>
</evidence>
<dbReference type="Proteomes" id="UP000800035">
    <property type="component" value="Unassembled WGS sequence"/>
</dbReference>
<feature type="domain" description="F-box" evidence="1">
    <location>
        <begin position="45"/>
        <end position="90"/>
    </location>
</feature>
<reference evidence="2" key="1">
    <citation type="journal article" date="2020" name="Stud. Mycol.">
        <title>101 Dothideomycetes genomes: a test case for predicting lifestyles and emergence of pathogens.</title>
        <authorList>
            <person name="Haridas S."/>
            <person name="Albert R."/>
            <person name="Binder M."/>
            <person name="Bloem J."/>
            <person name="Labutti K."/>
            <person name="Salamov A."/>
            <person name="Andreopoulos B."/>
            <person name="Baker S."/>
            <person name="Barry K."/>
            <person name="Bills G."/>
            <person name="Bluhm B."/>
            <person name="Cannon C."/>
            <person name="Castanera R."/>
            <person name="Culley D."/>
            <person name="Daum C."/>
            <person name="Ezra D."/>
            <person name="Gonzalez J."/>
            <person name="Henrissat B."/>
            <person name="Kuo A."/>
            <person name="Liang C."/>
            <person name="Lipzen A."/>
            <person name="Lutzoni F."/>
            <person name="Magnuson J."/>
            <person name="Mondo S."/>
            <person name="Nolan M."/>
            <person name="Ohm R."/>
            <person name="Pangilinan J."/>
            <person name="Park H.-J."/>
            <person name="Ramirez L."/>
            <person name="Alfaro M."/>
            <person name="Sun H."/>
            <person name="Tritt A."/>
            <person name="Yoshinaga Y."/>
            <person name="Zwiers L.-H."/>
            <person name="Turgeon B."/>
            <person name="Goodwin S."/>
            <person name="Spatafora J."/>
            <person name="Crous P."/>
            <person name="Grigoriev I."/>
        </authorList>
    </citation>
    <scope>NUCLEOTIDE SEQUENCE</scope>
    <source>
        <strain evidence="2">CBS 675.92</strain>
    </source>
</reference>
<organism evidence="2 3">
    <name type="scientific">Byssothecium circinans</name>
    <dbReference type="NCBI Taxonomy" id="147558"/>
    <lineage>
        <taxon>Eukaryota</taxon>
        <taxon>Fungi</taxon>
        <taxon>Dikarya</taxon>
        <taxon>Ascomycota</taxon>
        <taxon>Pezizomycotina</taxon>
        <taxon>Dothideomycetes</taxon>
        <taxon>Pleosporomycetidae</taxon>
        <taxon>Pleosporales</taxon>
        <taxon>Massarineae</taxon>
        <taxon>Massarinaceae</taxon>
        <taxon>Byssothecium</taxon>
    </lineage>
</organism>
<proteinExistence type="predicted"/>
<dbReference type="InterPro" id="IPR001810">
    <property type="entry name" value="F-box_dom"/>
</dbReference>
<dbReference type="InterPro" id="IPR036047">
    <property type="entry name" value="F-box-like_dom_sf"/>
</dbReference>
<keyword evidence="3" id="KW-1185">Reference proteome</keyword>
<evidence type="ECO:0000313" key="2">
    <source>
        <dbReference type="EMBL" id="KAF1957335.1"/>
    </source>
</evidence>
<dbReference type="OrthoDB" id="2862720at2759"/>
<protein>
    <recommendedName>
        <fullName evidence="1">F-box domain-containing protein</fullName>
    </recommendedName>
</protein>
<dbReference type="AlphaFoldDB" id="A0A6A5TXF4"/>
<dbReference type="PROSITE" id="PS50181">
    <property type="entry name" value="FBOX"/>
    <property type="match status" value="1"/>
</dbReference>
<dbReference type="Pfam" id="PF12937">
    <property type="entry name" value="F-box-like"/>
    <property type="match status" value="1"/>
</dbReference>
<dbReference type="SUPFAM" id="SSF81383">
    <property type="entry name" value="F-box domain"/>
    <property type="match status" value="1"/>
</dbReference>
<name>A0A6A5TXF4_9PLEO</name>
<gene>
    <name evidence="2" type="ORF">CC80DRAFT_42513</name>
</gene>